<dbReference type="PANTHER" id="PTHR43756">
    <property type="entry name" value="CHOLINE MONOOXYGENASE, CHLOROPLASTIC"/>
    <property type="match status" value="1"/>
</dbReference>
<dbReference type="GO" id="GO:0016491">
    <property type="term" value="F:oxidoreductase activity"/>
    <property type="evidence" value="ECO:0007669"/>
    <property type="project" value="UniProtKB-KW"/>
</dbReference>
<dbReference type="PRINTS" id="PR00090">
    <property type="entry name" value="RNGDIOXGNASE"/>
</dbReference>
<dbReference type="CDD" id="cd03469">
    <property type="entry name" value="Rieske_RO_Alpha_N"/>
    <property type="match status" value="1"/>
</dbReference>
<dbReference type="EMBL" id="JACICD010000006">
    <property type="protein sequence ID" value="MBB3772685.1"/>
    <property type="molecule type" value="Genomic_DNA"/>
</dbReference>
<dbReference type="InterPro" id="IPR036922">
    <property type="entry name" value="Rieske_2Fe-2S_sf"/>
</dbReference>
<dbReference type="InterPro" id="IPR001663">
    <property type="entry name" value="Rng_hydr_dOase-A"/>
</dbReference>
<dbReference type="CDD" id="cd08884">
    <property type="entry name" value="RHO_alpha_C_GbcA-like"/>
    <property type="match status" value="1"/>
</dbReference>
<dbReference type="Gene3D" id="2.102.10.10">
    <property type="entry name" value="Rieske [2Fe-2S] iron-sulphur domain"/>
    <property type="match status" value="1"/>
</dbReference>
<sequence length="418" mass="47075">MDGDLFEVAGSRASARERMAQLLRVRSPHTSLPRSFYTDPEFFRLDMQAVFEARWIFAGLSCQIREPGDFFCFEIGETSVIVCRDRERHVRAFFNTCRHRGSIVVDQPCGHKSSFVCPYHHWTYDLGGRLVRAPNLDPAADKSQLGLRPVHIRDIAGLIYVCLADEAPDIEPLAAVLAPAAAPHALANGKVVHSVTLHERGNWKLVMENARECDHCQAGHPELMNTLLIFDFADPWSDPYIASFWQRCEAAGLPSVTRDGADFRVGRMPFKEGNLSITMDGQPAVARRLGDRPDPDIGSLRFTHYPSMFGHIHADYAIVVQMLPKSAEETTVTCHWVVHSEAVEGVDYDLERLVQVWRETNEQDRRLVERNQRGVRSVGYRPGPYAEASEHGVWTFVEWYARTMQEFAGPAACPAAAQ</sequence>
<dbReference type="GO" id="GO:0051537">
    <property type="term" value="F:2 iron, 2 sulfur cluster binding"/>
    <property type="evidence" value="ECO:0007669"/>
    <property type="project" value="UniProtKB-KW"/>
</dbReference>
<evidence type="ECO:0000256" key="4">
    <source>
        <dbReference type="ARBA" id="ARBA00023002"/>
    </source>
</evidence>
<dbReference type="Pfam" id="PF00355">
    <property type="entry name" value="Rieske"/>
    <property type="match status" value="1"/>
</dbReference>
<comment type="caution">
    <text evidence="8">The sequence shown here is derived from an EMBL/GenBank/DDBJ whole genome shotgun (WGS) entry which is preliminary data.</text>
</comment>
<dbReference type="Gene3D" id="3.90.380.10">
    <property type="entry name" value="Naphthalene 1,2-dioxygenase Alpha Subunit, Chain A, domain 1"/>
    <property type="match status" value="1"/>
</dbReference>
<dbReference type="SUPFAM" id="SSF50022">
    <property type="entry name" value="ISP domain"/>
    <property type="match status" value="1"/>
</dbReference>
<dbReference type="RefSeq" id="WP_183190842.1">
    <property type="nucleotide sequence ID" value="NZ_JACICD010000006.1"/>
</dbReference>
<dbReference type="AlphaFoldDB" id="A0A839ZDF3"/>
<dbReference type="Pfam" id="PF00848">
    <property type="entry name" value="Ring_hydroxyl_A"/>
    <property type="match status" value="1"/>
</dbReference>
<evidence type="ECO:0000313" key="9">
    <source>
        <dbReference type="Proteomes" id="UP000533469"/>
    </source>
</evidence>
<evidence type="ECO:0000256" key="3">
    <source>
        <dbReference type="ARBA" id="ARBA00022723"/>
    </source>
</evidence>
<dbReference type="InterPro" id="IPR017941">
    <property type="entry name" value="Rieske_2Fe-2S"/>
</dbReference>
<gene>
    <name evidence="8" type="ORF">FHS55_003306</name>
</gene>
<organism evidence="8 9">
    <name type="scientific">Ancylobacter tetraedralis</name>
    <dbReference type="NCBI Taxonomy" id="217068"/>
    <lineage>
        <taxon>Bacteria</taxon>
        <taxon>Pseudomonadati</taxon>
        <taxon>Pseudomonadota</taxon>
        <taxon>Alphaproteobacteria</taxon>
        <taxon>Hyphomicrobiales</taxon>
        <taxon>Xanthobacteraceae</taxon>
        <taxon>Ancylobacter</taxon>
    </lineage>
</organism>
<evidence type="ECO:0000259" key="7">
    <source>
        <dbReference type="PROSITE" id="PS51296"/>
    </source>
</evidence>
<keyword evidence="2" id="KW-0001">2Fe-2S</keyword>
<name>A0A839ZDF3_9HYPH</name>
<dbReference type="PANTHER" id="PTHR43756:SF5">
    <property type="entry name" value="CHOLINE MONOOXYGENASE, CHLOROPLASTIC"/>
    <property type="match status" value="1"/>
</dbReference>
<dbReference type="InterPro" id="IPR015879">
    <property type="entry name" value="Ring_hydroxy_dOase_asu_C_dom"/>
</dbReference>
<feature type="domain" description="Rieske" evidence="7">
    <location>
        <begin position="55"/>
        <end position="161"/>
    </location>
</feature>
<evidence type="ECO:0000256" key="2">
    <source>
        <dbReference type="ARBA" id="ARBA00022714"/>
    </source>
</evidence>
<keyword evidence="4" id="KW-0560">Oxidoreductase</keyword>
<evidence type="ECO:0000313" key="8">
    <source>
        <dbReference type="EMBL" id="MBB3772685.1"/>
    </source>
</evidence>
<keyword evidence="5" id="KW-0408">Iron</keyword>
<comment type="cofactor">
    <cofactor evidence="1">
        <name>Fe cation</name>
        <dbReference type="ChEBI" id="CHEBI:24875"/>
    </cofactor>
</comment>
<dbReference type="GO" id="GO:0005506">
    <property type="term" value="F:iron ion binding"/>
    <property type="evidence" value="ECO:0007669"/>
    <property type="project" value="InterPro"/>
</dbReference>
<reference evidence="8 9" key="1">
    <citation type="submission" date="2020-08" db="EMBL/GenBank/DDBJ databases">
        <title>Genomic Encyclopedia of Type Strains, Phase IV (KMG-IV): sequencing the most valuable type-strain genomes for metagenomic binning, comparative biology and taxonomic classification.</title>
        <authorList>
            <person name="Goeker M."/>
        </authorList>
    </citation>
    <scope>NUCLEOTIDE SEQUENCE [LARGE SCALE GENOMIC DNA]</scope>
    <source>
        <strain evidence="8 9">DSM 5895</strain>
    </source>
</reference>
<accession>A0A839ZDF3</accession>
<dbReference type="PROSITE" id="PS51296">
    <property type="entry name" value="RIESKE"/>
    <property type="match status" value="1"/>
</dbReference>
<keyword evidence="6" id="KW-0411">Iron-sulfur</keyword>
<protein>
    <submittedName>
        <fullName evidence="8">Rieske 2Fe-2S family protein</fullName>
    </submittedName>
</protein>
<proteinExistence type="predicted"/>
<keyword evidence="9" id="KW-1185">Reference proteome</keyword>
<keyword evidence="3" id="KW-0479">Metal-binding</keyword>
<evidence type="ECO:0000256" key="1">
    <source>
        <dbReference type="ARBA" id="ARBA00001962"/>
    </source>
</evidence>
<evidence type="ECO:0000256" key="6">
    <source>
        <dbReference type="ARBA" id="ARBA00023014"/>
    </source>
</evidence>
<dbReference type="Proteomes" id="UP000533469">
    <property type="component" value="Unassembled WGS sequence"/>
</dbReference>
<evidence type="ECO:0000256" key="5">
    <source>
        <dbReference type="ARBA" id="ARBA00023004"/>
    </source>
</evidence>
<dbReference type="SUPFAM" id="SSF55961">
    <property type="entry name" value="Bet v1-like"/>
    <property type="match status" value="1"/>
</dbReference>